<dbReference type="Gene3D" id="1.20.910.10">
    <property type="entry name" value="Heme oxygenase-like"/>
    <property type="match status" value="1"/>
</dbReference>
<accession>A0ABN9JDP9</accession>
<evidence type="ECO:0000313" key="1">
    <source>
        <dbReference type="EMBL" id="CAJ0808297.1"/>
    </source>
</evidence>
<evidence type="ECO:0008006" key="3">
    <source>
        <dbReference type="Google" id="ProtNLM"/>
    </source>
</evidence>
<dbReference type="EMBL" id="CATZBU010000019">
    <property type="protein sequence ID" value="CAJ0808297.1"/>
    <property type="molecule type" value="Genomic_DNA"/>
</dbReference>
<name>A0ABN9JDP9_9RALS</name>
<dbReference type="SUPFAM" id="SSF48613">
    <property type="entry name" value="Heme oxygenase-like"/>
    <property type="match status" value="1"/>
</dbReference>
<gene>
    <name evidence="1" type="ORF">LMG19083_04684</name>
</gene>
<comment type="caution">
    <text evidence="1">The sequence shown here is derived from an EMBL/GenBank/DDBJ whole genome shotgun (WGS) entry which is preliminary data.</text>
</comment>
<protein>
    <recommendedName>
        <fullName evidence="3">Transcriptional regulator</fullName>
    </recommendedName>
</protein>
<dbReference type="Proteomes" id="UP001189813">
    <property type="component" value="Unassembled WGS sequence"/>
</dbReference>
<organism evidence="1 2">
    <name type="scientific">Ralstonia psammae</name>
    <dbReference type="NCBI Taxonomy" id="3058598"/>
    <lineage>
        <taxon>Bacteria</taxon>
        <taxon>Pseudomonadati</taxon>
        <taxon>Pseudomonadota</taxon>
        <taxon>Betaproteobacteria</taxon>
        <taxon>Burkholderiales</taxon>
        <taxon>Burkholderiaceae</taxon>
        <taxon>Ralstonia</taxon>
    </lineage>
</organism>
<keyword evidence="2" id="KW-1185">Reference proteome</keyword>
<sequence>MEKTLNNEFIDSLSATVNQGWEAIKQGQFWQQVLHRPVSRDFYHDLMVEIYHYTRHNSMNQAATAFVAAPEGMLKFAYHHASDELGHERMVTHDLESIGLLDRQTLNRPPLPATEALIGYLYFVALKYGPIARLGYSFWAEDAYEHIDDLLRKIKGDLSLTDKNMSFFVAHASIDEKHSAQVRACIERYATTPSDQALVRTTAQTTLFLTGQMLEQVAQLHR</sequence>
<proteinExistence type="predicted"/>
<reference evidence="1 2" key="1">
    <citation type="submission" date="2023-07" db="EMBL/GenBank/DDBJ databases">
        <authorList>
            <person name="Peeters C."/>
        </authorList>
    </citation>
    <scope>NUCLEOTIDE SEQUENCE [LARGE SCALE GENOMIC DNA]</scope>
    <source>
        <strain evidence="1 2">LMG 19083</strain>
    </source>
</reference>
<dbReference type="Pfam" id="PF14518">
    <property type="entry name" value="Haem_oxygenas_2"/>
    <property type="match status" value="1"/>
</dbReference>
<evidence type="ECO:0000313" key="2">
    <source>
        <dbReference type="Proteomes" id="UP001189813"/>
    </source>
</evidence>
<dbReference type="InterPro" id="IPR016084">
    <property type="entry name" value="Haem_Oase-like_multi-hlx"/>
</dbReference>